<evidence type="ECO:0000313" key="1">
    <source>
        <dbReference type="EMBL" id="KAJ0038751.1"/>
    </source>
</evidence>
<keyword evidence="2" id="KW-1185">Reference proteome</keyword>
<name>A0ACC0YN85_9ROSI</name>
<protein>
    <submittedName>
        <fullName evidence="1">Uncharacterized protein</fullName>
    </submittedName>
</protein>
<proteinExistence type="predicted"/>
<accession>A0ACC0YN85</accession>
<gene>
    <name evidence="1" type="ORF">Pint_23903</name>
</gene>
<organism evidence="1 2">
    <name type="scientific">Pistacia integerrima</name>
    <dbReference type="NCBI Taxonomy" id="434235"/>
    <lineage>
        <taxon>Eukaryota</taxon>
        <taxon>Viridiplantae</taxon>
        <taxon>Streptophyta</taxon>
        <taxon>Embryophyta</taxon>
        <taxon>Tracheophyta</taxon>
        <taxon>Spermatophyta</taxon>
        <taxon>Magnoliopsida</taxon>
        <taxon>eudicotyledons</taxon>
        <taxon>Gunneridae</taxon>
        <taxon>Pentapetalae</taxon>
        <taxon>rosids</taxon>
        <taxon>malvids</taxon>
        <taxon>Sapindales</taxon>
        <taxon>Anacardiaceae</taxon>
        <taxon>Pistacia</taxon>
    </lineage>
</organism>
<comment type="caution">
    <text evidence="1">The sequence shown here is derived from an EMBL/GenBank/DDBJ whole genome shotgun (WGS) entry which is preliminary data.</text>
</comment>
<evidence type="ECO:0000313" key="2">
    <source>
        <dbReference type="Proteomes" id="UP001163603"/>
    </source>
</evidence>
<dbReference type="EMBL" id="CM047741">
    <property type="protein sequence ID" value="KAJ0038751.1"/>
    <property type="molecule type" value="Genomic_DNA"/>
</dbReference>
<sequence length="39" mass="4683">MCLYFQLVLPMVFYMAVSSNLRWVDLLDYARWVGNQEIP</sequence>
<reference evidence="2" key="1">
    <citation type="journal article" date="2023" name="G3 (Bethesda)">
        <title>Genome assembly and association tests identify interacting loci associated with vigor, precocity, and sex in interspecific pistachio rootstocks.</title>
        <authorList>
            <person name="Palmer W."/>
            <person name="Jacygrad E."/>
            <person name="Sagayaradj S."/>
            <person name="Cavanaugh K."/>
            <person name="Han R."/>
            <person name="Bertier L."/>
            <person name="Beede B."/>
            <person name="Kafkas S."/>
            <person name="Golino D."/>
            <person name="Preece J."/>
            <person name="Michelmore R."/>
        </authorList>
    </citation>
    <scope>NUCLEOTIDE SEQUENCE [LARGE SCALE GENOMIC DNA]</scope>
</reference>
<dbReference type="Proteomes" id="UP001163603">
    <property type="component" value="Chromosome 6"/>
</dbReference>